<organism evidence="1 2">
    <name type="scientific">Pragia fontium DSM 5563 = ATCC 49100</name>
    <dbReference type="NCBI Taxonomy" id="1122977"/>
    <lineage>
        <taxon>Bacteria</taxon>
        <taxon>Pseudomonadati</taxon>
        <taxon>Pseudomonadota</taxon>
        <taxon>Gammaproteobacteria</taxon>
        <taxon>Enterobacterales</taxon>
        <taxon>Budviciaceae</taxon>
        <taxon>Pragia</taxon>
    </lineage>
</organism>
<dbReference type="AlphaFoldDB" id="A0AAJ4WDR5"/>
<accession>A0AAJ4WDR5</accession>
<dbReference type="NCBIfam" id="NF038110">
    <property type="entry name" value="Lys_methyl_FliB"/>
    <property type="match status" value="1"/>
</dbReference>
<evidence type="ECO:0000313" key="1">
    <source>
        <dbReference type="EMBL" id="SFD47205.1"/>
    </source>
</evidence>
<evidence type="ECO:0000313" key="2">
    <source>
        <dbReference type="Proteomes" id="UP000226420"/>
    </source>
</evidence>
<gene>
    <name evidence="1" type="ORF">SAMN02745723_1216</name>
</gene>
<proteinExistence type="predicted"/>
<comment type="caution">
    <text evidence="1">The sequence shown here is derived from an EMBL/GenBank/DDBJ whole genome shotgun (WGS) entry which is preliminary data.</text>
</comment>
<name>A0AAJ4WDR5_9GAMM</name>
<sequence length="404" mass="47208">MNIIDIYEPEYVRRFQCNGGGCLCTCCIGKEIPLDKISSRSYLKSQDKMIRSVAQKNIHLEKIDPDNWGIILLTNDNYCPFFERDRSYTYCRIGDSDNCHTRPKFCIDYPYVNIRWKNELRKSLAIECPEACGQILMSQTSIWVESHKNIAARSQSPLNDMYQLVNSECISIALRPELTLSERLFAIGQIVLPLNKDDYTNKKTLNQTKEKIKARAALLTPSFIKTSMSQIPHDYLKQWQLFARIGAQISALANTETVPTMETFWQSVHQDIMEQSSESGAQKIAELENTWKRIALPVVNDFPHIVTNYLFYRLYHDGFPFHAKMDEHESYYQLVTDCFMLRNLTSYWAMMYSQLRKSKLIDIVNIYHRWRRQYTGALIQSAESLKECGYYHPDSIIQLLHHQE</sequence>
<protein>
    <submittedName>
        <fullName evidence="1">Lysine-N-methylase</fullName>
    </submittedName>
</protein>
<dbReference type="RefSeq" id="WP_074825063.1">
    <property type="nucleotide sequence ID" value="NZ_FOLW01000021.1"/>
</dbReference>
<dbReference type="EMBL" id="FOLW01000021">
    <property type="protein sequence ID" value="SFD47205.1"/>
    <property type="molecule type" value="Genomic_DNA"/>
</dbReference>
<dbReference type="Proteomes" id="UP000226420">
    <property type="component" value="Unassembled WGS sequence"/>
</dbReference>
<reference evidence="1 2" key="1">
    <citation type="submission" date="2016-10" db="EMBL/GenBank/DDBJ databases">
        <authorList>
            <person name="Varghese N."/>
            <person name="Submissions S."/>
        </authorList>
    </citation>
    <scope>NUCLEOTIDE SEQUENCE [LARGE SCALE GENOMIC DNA]</scope>
    <source>
        <strain evidence="1 2">DSM 5563</strain>
    </source>
</reference>